<keyword evidence="12" id="KW-1185">Reference proteome</keyword>
<protein>
    <recommendedName>
        <fullName evidence="10">Hexosyltransferase</fullName>
        <ecNumber evidence="10">2.4.1.-</ecNumber>
    </recommendedName>
</protein>
<dbReference type="GO" id="GO:0016758">
    <property type="term" value="F:hexosyltransferase activity"/>
    <property type="evidence" value="ECO:0007669"/>
    <property type="project" value="InterPro"/>
</dbReference>
<dbReference type="GO" id="GO:0008194">
    <property type="term" value="F:UDP-glycosyltransferase activity"/>
    <property type="evidence" value="ECO:0007669"/>
    <property type="project" value="TreeGrafter"/>
</dbReference>
<dbReference type="OMA" id="RWLVETC"/>
<dbReference type="Pfam" id="PF01762">
    <property type="entry name" value="Galactosyl_T"/>
    <property type="match status" value="2"/>
</dbReference>
<evidence type="ECO:0000313" key="12">
    <source>
        <dbReference type="Proteomes" id="UP000198287"/>
    </source>
</evidence>
<dbReference type="GO" id="GO:0000139">
    <property type="term" value="C:Golgi membrane"/>
    <property type="evidence" value="ECO:0007669"/>
    <property type="project" value="UniProtKB-SubCell"/>
</dbReference>
<proteinExistence type="inferred from homology"/>
<evidence type="ECO:0000256" key="9">
    <source>
        <dbReference type="ARBA" id="ARBA00023136"/>
    </source>
</evidence>
<keyword evidence="5" id="KW-0812">Transmembrane</keyword>
<dbReference type="PANTHER" id="PTHR11214">
    <property type="entry name" value="BETA-1,3-N-ACETYLGLUCOSAMINYLTRANSFERASE"/>
    <property type="match status" value="1"/>
</dbReference>
<dbReference type="InterPro" id="IPR002659">
    <property type="entry name" value="Glyco_trans_31"/>
</dbReference>
<dbReference type="OrthoDB" id="5957813at2759"/>
<dbReference type="GO" id="GO:0006493">
    <property type="term" value="P:protein O-linked glycosylation"/>
    <property type="evidence" value="ECO:0007669"/>
    <property type="project" value="TreeGrafter"/>
</dbReference>
<evidence type="ECO:0000256" key="6">
    <source>
        <dbReference type="ARBA" id="ARBA00022968"/>
    </source>
</evidence>
<dbReference type="EMBL" id="LNIX01000003">
    <property type="protein sequence ID" value="OXA56953.1"/>
    <property type="molecule type" value="Genomic_DNA"/>
</dbReference>
<evidence type="ECO:0000256" key="5">
    <source>
        <dbReference type="ARBA" id="ARBA00022692"/>
    </source>
</evidence>
<dbReference type="PANTHER" id="PTHR11214:SF349">
    <property type="entry name" value="BETA-1,3-GALACTOSYLTRANSFERASE BRN"/>
    <property type="match status" value="1"/>
</dbReference>
<comment type="caution">
    <text evidence="11">The sequence shown here is derived from an EMBL/GenBank/DDBJ whole genome shotgun (WGS) entry which is preliminary data.</text>
</comment>
<evidence type="ECO:0000256" key="10">
    <source>
        <dbReference type="RuleBase" id="RU363063"/>
    </source>
</evidence>
<evidence type="ECO:0000256" key="7">
    <source>
        <dbReference type="ARBA" id="ARBA00022989"/>
    </source>
</evidence>
<evidence type="ECO:0000256" key="8">
    <source>
        <dbReference type="ARBA" id="ARBA00023034"/>
    </source>
</evidence>
<dbReference type="Gene3D" id="3.90.550.50">
    <property type="match status" value="1"/>
</dbReference>
<keyword evidence="4 11" id="KW-0808">Transferase</keyword>
<evidence type="ECO:0000256" key="3">
    <source>
        <dbReference type="ARBA" id="ARBA00022676"/>
    </source>
</evidence>
<gene>
    <name evidence="11" type="ORF">Fcan01_07145</name>
</gene>
<name>A0A226EH22_FOLCA</name>
<accession>A0A226EH22</accession>
<sequence>MKYKMISIKRSFVLVCTVGCILLISDLTGVHRHFLEKDFAKEFSYPLDIQDFKTMVLRFKNHEPVPVEPINEVGSNLIYLSKAEEGCTSTSYRLIILVKSNPSNFERRAVIRETWGYPKRFSDVPIKTVFLLGFEKNLDDPVHEGQEKIDTSTLDEAIEHEIIKFGDIVQGDFHDTDFNSTIKIQMGLRWLVETCNQFRFAFIVTDDMYVSIKNLLKFVRHPVEYPNYWEKQKELDDRRNHKNFHQRVSRSIVDNHNYRELNHLASDGTYSPEKAGQVNKLRVPKKPTKVWKNSPIDFDIDLSEDALLYAGNVVFANTHRYKIGTKYYLGLEEYSFNQMPPFVSSEAIVLSKSAVIELHYASFYTKYLRLDDVFLGICAKKMELDPFHSKYFQRDPSLVHNPYGSKDFKYVITANNFDDPSGLKQFWNMQKELANA</sequence>
<evidence type="ECO:0000256" key="1">
    <source>
        <dbReference type="ARBA" id="ARBA00004323"/>
    </source>
</evidence>
<reference evidence="11 12" key="1">
    <citation type="submission" date="2015-12" db="EMBL/GenBank/DDBJ databases">
        <title>The genome of Folsomia candida.</title>
        <authorList>
            <person name="Faddeeva A."/>
            <person name="Derks M.F."/>
            <person name="Anvar Y."/>
            <person name="Smit S."/>
            <person name="Van Straalen N."/>
            <person name="Roelofs D."/>
        </authorList>
    </citation>
    <scope>NUCLEOTIDE SEQUENCE [LARGE SCALE GENOMIC DNA]</scope>
    <source>
        <strain evidence="11 12">VU population</strain>
        <tissue evidence="11">Whole body</tissue>
    </source>
</reference>
<dbReference type="Proteomes" id="UP000198287">
    <property type="component" value="Unassembled WGS sequence"/>
</dbReference>
<comment type="subcellular location">
    <subcellularLocation>
        <location evidence="1 10">Golgi apparatus membrane</location>
        <topology evidence="1 10">Single-pass type II membrane protein</topology>
    </subcellularLocation>
</comment>
<keyword evidence="6" id="KW-0735">Signal-anchor</keyword>
<comment type="similarity">
    <text evidence="2 10">Belongs to the glycosyltransferase 31 family.</text>
</comment>
<evidence type="ECO:0000256" key="4">
    <source>
        <dbReference type="ARBA" id="ARBA00022679"/>
    </source>
</evidence>
<evidence type="ECO:0000313" key="11">
    <source>
        <dbReference type="EMBL" id="OXA56953.1"/>
    </source>
</evidence>
<keyword evidence="9" id="KW-0472">Membrane</keyword>
<dbReference type="AlphaFoldDB" id="A0A226EH22"/>
<keyword evidence="3 10" id="KW-0328">Glycosyltransferase</keyword>
<evidence type="ECO:0000256" key="2">
    <source>
        <dbReference type="ARBA" id="ARBA00008661"/>
    </source>
</evidence>
<keyword evidence="8 10" id="KW-0333">Golgi apparatus</keyword>
<organism evidence="11 12">
    <name type="scientific">Folsomia candida</name>
    <name type="common">Springtail</name>
    <dbReference type="NCBI Taxonomy" id="158441"/>
    <lineage>
        <taxon>Eukaryota</taxon>
        <taxon>Metazoa</taxon>
        <taxon>Ecdysozoa</taxon>
        <taxon>Arthropoda</taxon>
        <taxon>Hexapoda</taxon>
        <taxon>Collembola</taxon>
        <taxon>Entomobryomorpha</taxon>
        <taxon>Isotomoidea</taxon>
        <taxon>Isotomidae</taxon>
        <taxon>Proisotominae</taxon>
        <taxon>Folsomia</taxon>
    </lineage>
</organism>
<keyword evidence="7" id="KW-1133">Transmembrane helix</keyword>
<dbReference type="EC" id="2.4.1.-" evidence="10"/>